<protein>
    <submittedName>
        <fullName evidence="2">Uncharacterized protein</fullName>
    </submittedName>
</protein>
<dbReference type="EMBL" id="LAZR01000003">
    <property type="protein sequence ID" value="KKO11214.1"/>
    <property type="molecule type" value="Genomic_DNA"/>
</dbReference>
<dbReference type="InterPro" id="IPR011989">
    <property type="entry name" value="ARM-like"/>
</dbReference>
<dbReference type="GO" id="GO:0016491">
    <property type="term" value="F:oxidoreductase activity"/>
    <property type="evidence" value="ECO:0007669"/>
    <property type="project" value="TreeGrafter"/>
</dbReference>
<dbReference type="InterPro" id="IPR016024">
    <property type="entry name" value="ARM-type_fold"/>
</dbReference>
<dbReference type="Gene3D" id="1.25.10.10">
    <property type="entry name" value="Leucine-rich Repeat Variant"/>
    <property type="match status" value="3"/>
</dbReference>
<organism evidence="2">
    <name type="scientific">marine sediment metagenome</name>
    <dbReference type="NCBI Taxonomy" id="412755"/>
    <lineage>
        <taxon>unclassified sequences</taxon>
        <taxon>metagenomes</taxon>
        <taxon>ecological metagenomes</taxon>
    </lineage>
</organism>
<dbReference type="SMART" id="SM00567">
    <property type="entry name" value="EZ_HEAT"/>
    <property type="match status" value="7"/>
</dbReference>
<dbReference type="InterPro" id="IPR021133">
    <property type="entry name" value="HEAT_type_2"/>
</dbReference>
<dbReference type="InterPro" id="IPR030916">
    <property type="entry name" value="ELWxxDGT_rpt"/>
</dbReference>
<comment type="caution">
    <text evidence="2">The sequence shown here is derived from an EMBL/GenBank/DDBJ whole genome shotgun (WGS) entry which is preliminary data.</text>
</comment>
<dbReference type="PANTHER" id="PTHR12697">
    <property type="entry name" value="PBS LYASE HEAT-LIKE PROTEIN"/>
    <property type="match status" value="1"/>
</dbReference>
<comment type="function">
    <text evidence="1">Catalyzes the hydroxylation of the N(6)-(4-aminobutyl)-L-lysine intermediate produced by deoxyhypusine synthase/DHPS on a critical lysine of the eukaryotic translation initiation factor 5A/eIF-5A. This is the second step of the post-translational modification of that lysine into an unusual amino acid residue named hypusine. Hypusination is unique to mature eIF-5A factor and is essential for its function.</text>
</comment>
<dbReference type="InterPro" id="IPR004155">
    <property type="entry name" value="PBS_lyase_HEAT"/>
</dbReference>
<gene>
    <name evidence="2" type="ORF">LCGC14_0016900</name>
</gene>
<proteinExistence type="predicted"/>
<dbReference type="Pfam" id="PF13646">
    <property type="entry name" value="HEAT_2"/>
    <property type="match status" value="1"/>
</dbReference>
<dbReference type="SUPFAM" id="SSF48371">
    <property type="entry name" value="ARM repeat"/>
    <property type="match status" value="1"/>
</dbReference>
<dbReference type="PANTHER" id="PTHR12697:SF5">
    <property type="entry name" value="DEOXYHYPUSINE HYDROXYLASE"/>
    <property type="match status" value="1"/>
</dbReference>
<accession>A0A0F9Z261</accession>
<reference evidence="2" key="1">
    <citation type="journal article" date="2015" name="Nature">
        <title>Complex archaea that bridge the gap between prokaryotes and eukaryotes.</title>
        <authorList>
            <person name="Spang A."/>
            <person name="Saw J.H."/>
            <person name="Jorgensen S.L."/>
            <person name="Zaremba-Niedzwiedzka K."/>
            <person name="Martijn J."/>
            <person name="Lind A.E."/>
            <person name="van Eijk R."/>
            <person name="Schleper C."/>
            <person name="Guy L."/>
            <person name="Ettema T.J."/>
        </authorList>
    </citation>
    <scope>NUCLEOTIDE SEQUENCE</scope>
</reference>
<dbReference type="AlphaFoldDB" id="A0A0F9Z261"/>
<evidence type="ECO:0000313" key="2">
    <source>
        <dbReference type="EMBL" id="KKO11214.1"/>
    </source>
</evidence>
<dbReference type="NCBIfam" id="TIGR04534">
    <property type="entry name" value="ELWxxDGT_rpt"/>
    <property type="match status" value="1"/>
</dbReference>
<dbReference type="PROSITE" id="PS50077">
    <property type="entry name" value="HEAT_REPEAT"/>
    <property type="match status" value="2"/>
</dbReference>
<sequence length="1038" mass="111746">MNMRFGLAIVGTIMIMTVEVARGQCTVELVRDIGPGPESARAANLTVVGERVFFLSQTSAAGVELWVSDGTEAGTHMVKDLTPGPESSTINRLTCAGELLYFELRKGHADSQLWRSDGTADGTFALTDVAPPSANSTAMLPLAVLNGELYFRIYQQDPPIGCELWKSDGTVIGTGIVRETAPGRASANPHDFVEYNGKLYFTSLSEVGPELFVTDGTFAGTHIVLDYNGGSRGLQPSRKVVAGGLIFFNALTIGQGTELWASDGTAAGTYMVKDINLSGPGPQHGMAAVGDVLLFLANDGVHGSELWRSDGTAEGTTLVKDIRPGPKGSAAADGRLECLGDRLVMVIVDSGADPGRQLWESDGTAEGTVCRADLYTVDDGCVRTIRRFDVLGDALLLNVLVTTRGGDRLREAWLGNLEGMTRIGGRSRRGGVGGARIGETIYLSVFTTEVGYELHKVIVPESGVWGQPPGQGPDSAPVGPSIAELIEQLKVATAESMRAHNRIDMELVLQLSAMGADAVAPLLAAWEQDHGIGPGVCEVFSEMDLEVLPVLLAHYRQGHSRHVQRALEHLLRQCKEDSLPLIRSLLEDEDPQIRLEAAKVLLRITPNGPAENHPLAGVIADILDDPSSDVRVMGPNILGRAYRGMPILVTKLIELQRSHSDPNVRAAAVSQLRALAINRFGIAQGLAAEPMIAAIADAIENDDSEKVRDAAAYAIGELGDRGVDAWPALLACAKKHPQTHAIEQALWRTGLATGILLREAGIEDEQLITLISHLTSNSSRLSKAAKARLIRLGPENLDVLIKAVRLDSRFRYWNRIAPVVGAWGPRILPELEVYATEDSRIIRMTVASACGAMPVEEVPPVLVTLLKDDHELVRTYALEALVALSERASGQLRQAVVPLLFDGLTGESIHNSHWPNALAALVKIGADHPDVVDGLIDLMTESPNERYRSRSARELASLGRGLRADHPDIERIVLALATVAEKDAERDVRRYAIRSLGTLGPRAEPALEMLRRATDDPYQGIADAAREAIQKIQDPDSR</sequence>
<name>A0A0F9Z261_9ZZZZ</name>
<evidence type="ECO:0000256" key="1">
    <source>
        <dbReference type="ARBA" id="ARBA00045876"/>
    </source>
</evidence>